<comment type="caution">
    <text evidence="2">The sequence shown here is derived from an EMBL/GenBank/DDBJ whole genome shotgun (WGS) entry which is preliminary data.</text>
</comment>
<proteinExistence type="predicted"/>
<reference evidence="2 3" key="1">
    <citation type="submission" date="2020-02" db="EMBL/GenBank/DDBJ databases">
        <title>Draft genome sequence of Haematococcus lacustris strain NIES-144.</title>
        <authorList>
            <person name="Morimoto D."/>
            <person name="Nakagawa S."/>
            <person name="Yoshida T."/>
            <person name="Sawayama S."/>
        </authorList>
    </citation>
    <scope>NUCLEOTIDE SEQUENCE [LARGE SCALE GENOMIC DNA]</scope>
    <source>
        <strain evidence="2 3">NIES-144</strain>
    </source>
</reference>
<evidence type="ECO:0000256" key="1">
    <source>
        <dbReference type="SAM" id="MobiDB-lite"/>
    </source>
</evidence>
<evidence type="ECO:0000313" key="2">
    <source>
        <dbReference type="EMBL" id="GFH21109.1"/>
    </source>
</evidence>
<feature type="region of interest" description="Disordered" evidence="1">
    <location>
        <begin position="170"/>
        <end position="234"/>
    </location>
</feature>
<feature type="region of interest" description="Disordered" evidence="1">
    <location>
        <begin position="23"/>
        <end position="76"/>
    </location>
</feature>
<feature type="compositionally biased region" description="Polar residues" evidence="1">
    <location>
        <begin position="31"/>
        <end position="44"/>
    </location>
</feature>
<keyword evidence="3" id="KW-1185">Reference proteome</keyword>
<feature type="region of interest" description="Disordered" evidence="1">
    <location>
        <begin position="94"/>
        <end position="155"/>
    </location>
</feature>
<dbReference type="Proteomes" id="UP000485058">
    <property type="component" value="Unassembled WGS sequence"/>
</dbReference>
<accession>A0A699ZN94</accession>
<gene>
    <name evidence="2" type="ORF">HaLaN_18349</name>
</gene>
<sequence>MDGPMGREDVVRALLAQRRQAAGRSGLLQHGTVSEKQARVQQLLEQRRKTSAVTSPPASPPCGSIESPSQDGLLSPESSIMSFEFDAPARMMQSTARLTTGAAPSLQHKGISDTISSQAKRTPSQKPHAGNSMSEQDLTHQRHAHRQPTSHTPSLMGRHLVDQQLEQLGRVASSTSQETQSRGGQRATNPPVALASSTHREAAGSGRAAGNAPAAHVGVVTSSSQPAEQPPRRSLAELETMLSRAMNQMSMERDPASRQGDDGPFDISELWVAGGTALSQGSHSESYQESHLDTLGTAGGCGTPCSTAVLAVRSTNESRHMPDVTLYCHYCQHQHHQHHHQSLEGGCIPWYALASCVAAVCTAQLGAMCCMYSKLSPAPRLACMLRVTEDPGHGRGLVRQGRHRWRAR</sequence>
<evidence type="ECO:0000313" key="3">
    <source>
        <dbReference type="Proteomes" id="UP000485058"/>
    </source>
</evidence>
<name>A0A699ZN94_HAELA</name>
<feature type="compositionally biased region" description="Polar residues" evidence="1">
    <location>
        <begin position="113"/>
        <end position="136"/>
    </location>
</feature>
<protein>
    <submittedName>
        <fullName evidence="2">Uncharacterized protein</fullName>
    </submittedName>
</protein>
<dbReference type="AlphaFoldDB" id="A0A699ZN94"/>
<organism evidence="2 3">
    <name type="scientific">Haematococcus lacustris</name>
    <name type="common">Green alga</name>
    <name type="synonym">Haematococcus pluvialis</name>
    <dbReference type="NCBI Taxonomy" id="44745"/>
    <lineage>
        <taxon>Eukaryota</taxon>
        <taxon>Viridiplantae</taxon>
        <taxon>Chlorophyta</taxon>
        <taxon>core chlorophytes</taxon>
        <taxon>Chlorophyceae</taxon>
        <taxon>CS clade</taxon>
        <taxon>Chlamydomonadales</taxon>
        <taxon>Haematococcaceae</taxon>
        <taxon>Haematococcus</taxon>
    </lineage>
</organism>
<feature type="compositionally biased region" description="Polar residues" evidence="1">
    <location>
        <begin position="66"/>
        <end position="76"/>
    </location>
</feature>
<dbReference type="EMBL" id="BLLF01001764">
    <property type="protein sequence ID" value="GFH21109.1"/>
    <property type="molecule type" value="Genomic_DNA"/>
</dbReference>
<feature type="compositionally biased region" description="Polar residues" evidence="1">
    <location>
        <begin position="172"/>
        <end position="188"/>
    </location>
</feature>